<evidence type="ECO:0000256" key="1">
    <source>
        <dbReference type="SAM" id="Coils"/>
    </source>
</evidence>
<dbReference type="AlphaFoldDB" id="A0A9P8VTH0"/>
<dbReference type="Gene3D" id="3.90.20.10">
    <property type="match status" value="1"/>
</dbReference>
<proteinExistence type="predicted"/>
<feature type="compositionally biased region" description="Low complexity" evidence="2">
    <location>
        <begin position="27"/>
        <end position="36"/>
    </location>
</feature>
<comment type="caution">
    <text evidence="3">The sequence shown here is derived from an EMBL/GenBank/DDBJ whole genome shotgun (WGS) entry which is preliminary data.</text>
</comment>
<dbReference type="OrthoDB" id="5082913at2759"/>
<feature type="compositionally biased region" description="Basic and acidic residues" evidence="2">
    <location>
        <begin position="41"/>
        <end position="60"/>
    </location>
</feature>
<accession>A0A9P8VTH0</accession>
<protein>
    <submittedName>
        <fullName evidence="3">Uncharacterized protein</fullName>
    </submittedName>
</protein>
<name>A0A9P8VTH0_9HYPO</name>
<feature type="coiled-coil region" evidence="1">
    <location>
        <begin position="123"/>
        <end position="178"/>
    </location>
</feature>
<feature type="compositionally biased region" description="Basic and acidic residues" evidence="2">
    <location>
        <begin position="283"/>
        <end position="302"/>
    </location>
</feature>
<feature type="region of interest" description="Disordered" evidence="2">
    <location>
        <begin position="249"/>
        <end position="309"/>
    </location>
</feature>
<reference evidence="3 4" key="1">
    <citation type="journal article" date="2021" name="Nat. Commun.">
        <title>Genetic determinants of endophytism in the Arabidopsis root mycobiome.</title>
        <authorList>
            <person name="Mesny F."/>
            <person name="Miyauchi S."/>
            <person name="Thiergart T."/>
            <person name="Pickel B."/>
            <person name="Atanasova L."/>
            <person name="Karlsson M."/>
            <person name="Huettel B."/>
            <person name="Barry K.W."/>
            <person name="Haridas S."/>
            <person name="Chen C."/>
            <person name="Bauer D."/>
            <person name="Andreopoulos W."/>
            <person name="Pangilinan J."/>
            <person name="LaButti K."/>
            <person name="Riley R."/>
            <person name="Lipzen A."/>
            <person name="Clum A."/>
            <person name="Drula E."/>
            <person name="Henrissat B."/>
            <person name="Kohler A."/>
            <person name="Grigoriev I.V."/>
            <person name="Martin F.M."/>
            <person name="Hacquard S."/>
        </authorList>
    </citation>
    <scope>NUCLEOTIDE SEQUENCE [LARGE SCALE GENOMIC DNA]</scope>
    <source>
        <strain evidence="3 4">MPI-CAGE-CH-0241</strain>
    </source>
</reference>
<keyword evidence="4" id="KW-1185">Reference proteome</keyword>
<evidence type="ECO:0000256" key="2">
    <source>
        <dbReference type="SAM" id="MobiDB-lite"/>
    </source>
</evidence>
<evidence type="ECO:0000313" key="3">
    <source>
        <dbReference type="EMBL" id="KAH6876843.1"/>
    </source>
</evidence>
<evidence type="ECO:0000313" key="4">
    <source>
        <dbReference type="Proteomes" id="UP000777438"/>
    </source>
</evidence>
<keyword evidence="1" id="KW-0175">Coiled coil</keyword>
<dbReference type="Proteomes" id="UP000777438">
    <property type="component" value="Unassembled WGS sequence"/>
</dbReference>
<gene>
    <name evidence="3" type="ORF">B0T10DRAFT_610191</name>
</gene>
<feature type="region of interest" description="Disordered" evidence="2">
    <location>
        <begin position="1"/>
        <end position="106"/>
    </location>
</feature>
<organism evidence="3 4">
    <name type="scientific">Thelonectria olida</name>
    <dbReference type="NCBI Taxonomy" id="1576542"/>
    <lineage>
        <taxon>Eukaryota</taxon>
        <taxon>Fungi</taxon>
        <taxon>Dikarya</taxon>
        <taxon>Ascomycota</taxon>
        <taxon>Pezizomycotina</taxon>
        <taxon>Sordariomycetes</taxon>
        <taxon>Hypocreomycetidae</taxon>
        <taxon>Hypocreales</taxon>
        <taxon>Nectriaceae</taxon>
        <taxon>Thelonectria</taxon>
    </lineage>
</organism>
<sequence length="840" mass="94440">MSKLPDFKRRGTAPGRLPARESDYRSRSPNRSQRSPRFQRRASDYRDDYTHPRDRDRDAGSYRFSSPPPRRSFSSMSTPVKPEQGSDRASTARPSYQVGSKGDPGTIDFTNLICEKAYWCQRKHDAEKKLKKLREDRERSGSRHTEYATVVTMFQSDIKNAEKDLNDCNQSIETLDEELGTEYGRVTAAQPVPAQAAQTDDTKNQMAVKTTIDQEIQKLKTHFESELNTIKTQYEQRLESETYAMKKEISEMSQKHKSLEKKQDQLKRKHDGGLAAMNLRFSSLDKVKKNPAKDGSAKKSESPKPPNRALPEKQLIEDQNAKIAAIQSQLDWALQDVKSFQKRFSNKLSNLEEVPEKLASVQALSKQMSALEGLSDQAPAIQQLLSKSVPLKELAAKLPTLKLLISKYCVIEDLSNKVPAFEQLLSKPTTLDEILSKLPALEQLLRESTKIALLEEVPGRLSALEELTGKLSGLEEILGKTQSMAAPLATFSDHLPVIEQLLSKSTMHEELLKTTPLLEELSNKLPDLEQALGNSATLKKELDKVPAQLEELSSIYRDAEELVSKLPAIQQARDRDPDLEDLTKYLPTLKTLASDAPKLDEMSKDISKLQQWQTEMELSGPGRERVDAPLSMGEAEVRKIVTPLFHTMDKNLTANFQKRLHGVAENLGGFLTEVRKGLEDMDKRLKEVDGKVQDVDTRVTRMDQKMDDKFGNMNASTVSTERTVDGIKKDVDKLGQQVMQLEAGLARTKGEYFGALHTLQFQILHLDNWASNFTTKKMYSEIVEHIAAILPGSVTERVRVLSDRVDSLEGRVDDSGAKRRKMLNGSAMTVNEYHPGPPNA</sequence>
<dbReference type="EMBL" id="JAGPYM010000032">
    <property type="protein sequence ID" value="KAH6876843.1"/>
    <property type="molecule type" value="Genomic_DNA"/>
</dbReference>
<feature type="compositionally biased region" description="Polar residues" evidence="2">
    <location>
        <begin position="87"/>
        <end position="98"/>
    </location>
</feature>